<dbReference type="InterPro" id="IPR015943">
    <property type="entry name" value="WD40/YVTN_repeat-like_dom_sf"/>
</dbReference>
<gene>
    <name evidence="2" type="ORF">GCM10009550_63040</name>
</gene>
<dbReference type="Gene3D" id="2.130.10.10">
    <property type="entry name" value="YVTN repeat-like/Quinoprotein amine dehydrogenase"/>
    <property type="match status" value="1"/>
</dbReference>
<protein>
    <submittedName>
        <fullName evidence="2">Uncharacterized protein</fullName>
    </submittedName>
</protein>
<sequence length="673" mass="71874">MTGEVGKPSASPVTALLALTGTLVVAREDGTVEALRVGEGPGPLLDGLCTVWRSEVPVGALTWGHGEVLGAAGDRLVRFGADGSLREGPALGEPIGALCTRAGKVFAVAGPAVHTLERAGDAWRTARSTPLPEEGHHDLDIDRKGAHAVAVRTPPRRERLPPRGVVVNLETGRQVGRVDVAQWEAESVTEMYARFSPVTDNVYRFATLNHGVEKLARFGGSGRKLRQPWTLQRQPSTLCTPVASCPDGRYVASRQHGIGVLVWDLAIEENVLYAELEDAGQEERSAGWARTSIHDGGTSAVAVAPGLRYAAVGGADGGVTVVDGPTRRIEHADGTVRQPALLDRVIQVGGKSGPGRHDRLGEGEFCDGAWFGSSLERTSATVVDLDSGETRRLDLGGRRALRTVADKDTLAVVHDRGIVGYDRLTLTEIWDTGMDSAGLRGSAYSGGLVLAHQLSGDGNGRIIRYDPRTGRSESSPDLVCRGRTFGVEEMELHPDTGDMAVLASCDGSTPAWHLLRDDAPVTHLAGFTKVIAAQGIGLHEENGTWSLRSLREPDRPLFSGRPDEDLTRFISSVESMAVDLDRGIAVGQEIMGRRLAFWRLDGSAFQIIDGIGEVWADRFSFTDDSLWLHSRRGDRLYRLDLPDPGGSGSSVARSGSRVRPGGRAGRGGGRGGR</sequence>
<dbReference type="SUPFAM" id="SSF82171">
    <property type="entry name" value="DPP6 N-terminal domain-like"/>
    <property type="match status" value="1"/>
</dbReference>
<dbReference type="Proteomes" id="UP001500665">
    <property type="component" value="Unassembled WGS sequence"/>
</dbReference>
<feature type="region of interest" description="Disordered" evidence="1">
    <location>
        <begin position="643"/>
        <end position="673"/>
    </location>
</feature>
<evidence type="ECO:0000256" key="1">
    <source>
        <dbReference type="SAM" id="MobiDB-lite"/>
    </source>
</evidence>
<dbReference type="SUPFAM" id="SSF50998">
    <property type="entry name" value="Quinoprotein alcohol dehydrogenase-like"/>
    <property type="match status" value="1"/>
</dbReference>
<dbReference type="InterPro" id="IPR011047">
    <property type="entry name" value="Quinoprotein_ADH-like_sf"/>
</dbReference>
<keyword evidence="3" id="KW-1185">Reference proteome</keyword>
<name>A0ABN1RV03_9ACTN</name>
<evidence type="ECO:0000313" key="3">
    <source>
        <dbReference type="Proteomes" id="UP001500665"/>
    </source>
</evidence>
<reference evidence="2 3" key="1">
    <citation type="journal article" date="2019" name="Int. J. Syst. Evol. Microbiol.">
        <title>The Global Catalogue of Microorganisms (GCM) 10K type strain sequencing project: providing services to taxonomists for standard genome sequencing and annotation.</title>
        <authorList>
            <consortium name="The Broad Institute Genomics Platform"/>
            <consortium name="The Broad Institute Genome Sequencing Center for Infectious Disease"/>
            <person name="Wu L."/>
            <person name="Ma J."/>
        </authorList>
    </citation>
    <scope>NUCLEOTIDE SEQUENCE [LARGE SCALE GENOMIC DNA]</scope>
    <source>
        <strain evidence="2 3">JCM 10696</strain>
    </source>
</reference>
<evidence type="ECO:0000313" key="2">
    <source>
        <dbReference type="EMBL" id="GAA0964660.1"/>
    </source>
</evidence>
<dbReference type="EMBL" id="BAAAHH010000035">
    <property type="protein sequence ID" value="GAA0964660.1"/>
    <property type="molecule type" value="Genomic_DNA"/>
</dbReference>
<organism evidence="2 3">
    <name type="scientific">Actinocorallia libanotica</name>
    <dbReference type="NCBI Taxonomy" id="46162"/>
    <lineage>
        <taxon>Bacteria</taxon>
        <taxon>Bacillati</taxon>
        <taxon>Actinomycetota</taxon>
        <taxon>Actinomycetes</taxon>
        <taxon>Streptosporangiales</taxon>
        <taxon>Thermomonosporaceae</taxon>
        <taxon>Actinocorallia</taxon>
    </lineage>
</organism>
<feature type="compositionally biased region" description="Gly residues" evidence="1">
    <location>
        <begin position="662"/>
        <end position="673"/>
    </location>
</feature>
<feature type="compositionally biased region" description="Low complexity" evidence="1">
    <location>
        <begin position="649"/>
        <end position="661"/>
    </location>
</feature>
<accession>A0ABN1RV03</accession>
<proteinExistence type="predicted"/>
<comment type="caution">
    <text evidence="2">The sequence shown here is derived from an EMBL/GenBank/DDBJ whole genome shotgun (WGS) entry which is preliminary data.</text>
</comment>